<comment type="caution">
    <text evidence="1">The sequence shown here is derived from an EMBL/GenBank/DDBJ whole genome shotgun (WGS) entry which is preliminary data.</text>
</comment>
<dbReference type="EMBL" id="CAJVQB010011305">
    <property type="protein sequence ID" value="CAG8746694.1"/>
    <property type="molecule type" value="Genomic_DNA"/>
</dbReference>
<accession>A0ABN7V9E9</accession>
<protein>
    <submittedName>
        <fullName evidence="1">43080_t:CDS:1</fullName>
    </submittedName>
</protein>
<proteinExistence type="predicted"/>
<evidence type="ECO:0000313" key="1">
    <source>
        <dbReference type="EMBL" id="CAG8746694.1"/>
    </source>
</evidence>
<organism evidence="1 2">
    <name type="scientific">Gigaspora margarita</name>
    <dbReference type="NCBI Taxonomy" id="4874"/>
    <lineage>
        <taxon>Eukaryota</taxon>
        <taxon>Fungi</taxon>
        <taxon>Fungi incertae sedis</taxon>
        <taxon>Mucoromycota</taxon>
        <taxon>Glomeromycotina</taxon>
        <taxon>Glomeromycetes</taxon>
        <taxon>Diversisporales</taxon>
        <taxon>Gigasporaceae</taxon>
        <taxon>Gigaspora</taxon>
    </lineage>
</organism>
<keyword evidence="2" id="KW-1185">Reference proteome</keyword>
<reference evidence="1 2" key="1">
    <citation type="submission" date="2021-06" db="EMBL/GenBank/DDBJ databases">
        <authorList>
            <person name="Kallberg Y."/>
            <person name="Tangrot J."/>
            <person name="Rosling A."/>
        </authorList>
    </citation>
    <scope>NUCLEOTIDE SEQUENCE [LARGE SCALE GENOMIC DNA]</scope>
    <source>
        <strain evidence="1 2">120-4 pot B 10/14</strain>
    </source>
</reference>
<dbReference type="Proteomes" id="UP000789901">
    <property type="component" value="Unassembled WGS sequence"/>
</dbReference>
<gene>
    <name evidence="1" type="ORF">GMARGA_LOCUS15956</name>
</gene>
<evidence type="ECO:0000313" key="2">
    <source>
        <dbReference type="Proteomes" id="UP000789901"/>
    </source>
</evidence>
<name>A0ABN7V9E9_GIGMA</name>
<sequence>ACIIAKSRDGIYLSTEYKNAKSPLIWHCSKNHTWTALLKKVNMMDRGHIWNTPFKNIKYSETWCPYCEGMPFQTKYSINDAHMIAKNQGEQCLSSSFINSMIPLQWRCAEGHEWTVSLVQIINSGSWCSHCAGNARCTIEDALDKWLKRKIVSKYLGLSSKILGPNFLKTLEHPIGLELDIYYPEYGLAIEIQGVHFHKGDPNNFIKQRERDQRELGLTE</sequence>
<feature type="non-terminal residue" evidence="1">
    <location>
        <position position="1"/>
    </location>
</feature>